<dbReference type="SUPFAM" id="SSF56281">
    <property type="entry name" value="Metallo-hydrolase/oxidoreductase"/>
    <property type="match status" value="1"/>
</dbReference>
<dbReference type="SMART" id="SM00849">
    <property type="entry name" value="Lactamase_B"/>
    <property type="match status" value="1"/>
</dbReference>
<dbReference type="AlphaFoldDB" id="A0A7K1LJS8"/>
<name>A0A7K1LJS8_9MICC</name>
<reference evidence="2 3" key="1">
    <citation type="submission" date="2019-12" db="EMBL/GenBank/DDBJ databases">
        <authorList>
            <person name="Li J."/>
            <person name="Shi Y."/>
            <person name="Xu G."/>
            <person name="Xiao D."/>
            <person name="Ran X."/>
        </authorList>
    </citation>
    <scope>NUCLEOTIDE SEQUENCE [LARGE SCALE GENOMIC DNA]</scope>
    <source>
        <strain evidence="2 3">JCM 15915</strain>
    </source>
</reference>
<accession>A0A7K1LJS8</accession>
<dbReference type="InterPro" id="IPR036866">
    <property type="entry name" value="RibonucZ/Hydroxyglut_hydro"/>
</dbReference>
<dbReference type="EMBL" id="WOGT01000006">
    <property type="protein sequence ID" value="MUN55456.1"/>
    <property type="molecule type" value="Genomic_DNA"/>
</dbReference>
<feature type="domain" description="Metallo-beta-lactamase" evidence="1">
    <location>
        <begin position="41"/>
        <end position="207"/>
    </location>
</feature>
<keyword evidence="3" id="KW-1185">Reference proteome</keyword>
<dbReference type="Proteomes" id="UP000462152">
    <property type="component" value="Unassembled WGS sequence"/>
</dbReference>
<gene>
    <name evidence="2" type="ORF">GMA10_09585</name>
</gene>
<proteinExistence type="predicted"/>
<dbReference type="CDD" id="cd16278">
    <property type="entry name" value="metallo-hydrolase-like_MBL-fold"/>
    <property type="match status" value="1"/>
</dbReference>
<keyword evidence="2" id="KW-0378">Hydrolase</keyword>
<dbReference type="Gene3D" id="1.10.10.10">
    <property type="entry name" value="Winged helix-like DNA-binding domain superfamily/Winged helix DNA-binding domain"/>
    <property type="match status" value="1"/>
</dbReference>
<dbReference type="Gene3D" id="3.60.15.10">
    <property type="entry name" value="Ribonuclease Z/Hydroxyacylglutathione hydrolase-like"/>
    <property type="match status" value="1"/>
</dbReference>
<evidence type="ECO:0000313" key="3">
    <source>
        <dbReference type="Proteomes" id="UP000462152"/>
    </source>
</evidence>
<dbReference type="OrthoDB" id="9788263at2"/>
<evidence type="ECO:0000259" key="1">
    <source>
        <dbReference type="SMART" id="SM00849"/>
    </source>
</evidence>
<dbReference type="InterPro" id="IPR001279">
    <property type="entry name" value="Metallo-B-lactamas"/>
</dbReference>
<protein>
    <submittedName>
        <fullName evidence="2">MBL fold metallo-hydrolase</fullName>
    </submittedName>
</protein>
<comment type="caution">
    <text evidence="2">The sequence shown here is derived from an EMBL/GenBank/DDBJ whole genome shotgun (WGS) entry which is preliminary data.</text>
</comment>
<dbReference type="RefSeq" id="WP_129316217.1">
    <property type="nucleotide sequence ID" value="NZ_JBFCQO010000006.1"/>
</dbReference>
<dbReference type="InterPro" id="IPR050662">
    <property type="entry name" value="Sec-metab_biosynth-thioest"/>
</dbReference>
<dbReference type="PANTHER" id="PTHR23131">
    <property type="entry name" value="ENDORIBONUCLEASE LACTB2"/>
    <property type="match status" value="1"/>
</dbReference>
<dbReference type="GO" id="GO:0016787">
    <property type="term" value="F:hydrolase activity"/>
    <property type="evidence" value="ECO:0007669"/>
    <property type="project" value="UniProtKB-KW"/>
</dbReference>
<dbReference type="Pfam" id="PF00753">
    <property type="entry name" value="Lactamase_B"/>
    <property type="match status" value="1"/>
</dbReference>
<dbReference type="PANTHER" id="PTHR23131:SF0">
    <property type="entry name" value="ENDORIBONUCLEASE LACTB2"/>
    <property type="match status" value="1"/>
</dbReference>
<sequence>MSASSSCMSSSPVPESHAWVRTSAHTAFLTVDNPSAMTLEGTNTYVIGDLGESFPPEPGAPKPRAVVVDPGPADQGHAEAIAAAVDVALIVVTHWHQDHVGNVPALHDLTGAPVRAWDRELCIGAGRLQDEEVLKDVSVEISVWHSPGHTADSICLSIFDDGMILTGDTILGRGTTMLDYPDGDLEDYLDTLRVFKDEPGFTVLPAHGPHGEFLEEACERLLDHRLNRIHDLRRRLKASDDDLGPSASSLAEDIYADVPEEVRGPAVKTLKAQLAYLMDIGEIAGFTD</sequence>
<dbReference type="InterPro" id="IPR036388">
    <property type="entry name" value="WH-like_DNA-bd_sf"/>
</dbReference>
<evidence type="ECO:0000313" key="2">
    <source>
        <dbReference type="EMBL" id="MUN55456.1"/>
    </source>
</evidence>
<organism evidence="2 3">
    <name type="scientific">Rothia koreensis</name>
    <dbReference type="NCBI Taxonomy" id="592378"/>
    <lineage>
        <taxon>Bacteria</taxon>
        <taxon>Bacillati</taxon>
        <taxon>Actinomycetota</taxon>
        <taxon>Actinomycetes</taxon>
        <taxon>Micrococcales</taxon>
        <taxon>Micrococcaceae</taxon>
        <taxon>Rothia</taxon>
    </lineage>
</organism>